<keyword evidence="1 2" id="KW-0238">DNA-binding</keyword>
<evidence type="ECO:0000256" key="2">
    <source>
        <dbReference type="PROSITE-ProRule" id="PRU00335"/>
    </source>
</evidence>
<organism evidence="4 5">
    <name type="scientific">Sinobacterium norvegicum</name>
    <dbReference type="NCBI Taxonomy" id="1641715"/>
    <lineage>
        <taxon>Bacteria</taxon>
        <taxon>Pseudomonadati</taxon>
        <taxon>Pseudomonadota</taxon>
        <taxon>Gammaproteobacteria</taxon>
        <taxon>Cellvibrionales</taxon>
        <taxon>Spongiibacteraceae</taxon>
        <taxon>Sinobacterium</taxon>
    </lineage>
</organism>
<reference evidence="4" key="1">
    <citation type="submission" date="2021-12" db="EMBL/GenBank/DDBJ databases">
        <authorList>
            <person name="Rodrigo-Torres L."/>
            <person name="Arahal R. D."/>
            <person name="Lucena T."/>
        </authorList>
    </citation>
    <scope>NUCLEOTIDE SEQUENCE</scope>
    <source>
        <strain evidence="4">CECT 8267</strain>
    </source>
</reference>
<dbReference type="EMBL" id="CAKLPX010000004">
    <property type="protein sequence ID" value="CAH0993094.1"/>
    <property type="molecule type" value="Genomic_DNA"/>
</dbReference>
<dbReference type="Proteomes" id="UP000838100">
    <property type="component" value="Unassembled WGS sequence"/>
</dbReference>
<evidence type="ECO:0000259" key="3">
    <source>
        <dbReference type="PROSITE" id="PS50977"/>
    </source>
</evidence>
<accession>A0ABN8ELW4</accession>
<evidence type="ECO:0000313" key="4">
    <source>
        <dbReference type="EMBL" id="CAH0993094.1"/>
    </source>
</evidence>
<dbReference type="Gene3D" id="1.10.357.10">
    <property type="entry name" value="Tetracycline Repressor, domain 2"/>
    <property type="match status" value="1"/>
</dbReference>
<dbReference type="PANTHER" id="PTHR30055:SF226">
    <property type="entry name" value="HTH-TYPE TRANSCRIPTIONAL REGULATOR PKSA"/>
    <property type="match status" value="1"/>
</dbReference>
<keyword evidence="5" id="KW-1185">Reference proteome</keyword>
<feature type="DNA-binding region" description="H-T-H motif" evidence="2">
    <location>
        <begin position="53"/>
        <end position="72"/>
    </location>
</feature>
<proteinExistence type="predicted"/>
<dbReference type="InterPro" id="IPR050109">
    <property type="entry name" value="HTH-type_TetR-like_transc_reg"/>
</dbReference>
<dbReference type="Pfam" id="PF00440">
    <property type="entry name" value="TetR_N"/>
    <property type="match status" value="1"/>
</dbReference>
<feature type="domain" description="HTH tetR-type" evidence="3">
    <location>
        <begin position="30"/>
        <end position="90"/>
    </location>
</feature>
<dbReference type="InterPro" id="IPR009057">
    <property type="entry name" value="Homeodomain-like_sf"/>
</dbReference>
<dbReference type="SUPFAM" id="SSF46689">
    <property type="entry name" value="Homeodomain-like"/>
    <property type="match status" value="1"/>
</dbReference>
<dbReference type="InterPro" id="IPR001647">
    <property type="entry name" value="HTH_TetR"/>
</dbReference>
<evidence type="ECO:0000313" key="5">
    <source>
        <dbReference type="Proteomes" id="UP000838100"/>
    </source>
</evidence>
<dbReference type="PROSITE" id="PS50977">
    <property type="entry name" value="HTH_TETR_2"/>
    <property type="match status" value="1"/>
</dbReference>
<dbReference type="RefSeq" id="WP_237445775.1">
    <property type="nucleotide sequence ID" value="NZ_CAKLPX010000004.1"/>
</dbReference>
<protein>
    <submittedName>
        <fullName evidence="4">HTH-type transcriptional regulator BetI</fullName>
    </submittedName>
</protein>
<comment type="caution">
    <text evidence="4">The sequence shown here is derived from an EMBL/GenBank/DDBJ whole genome shotgun (WGS) entry which is preliminary data.</text>
</comment>
<dbReference type="PRINTS" id="PR00455">
    <property type="entry name" value="HTHTETR"/>
</dbReference>
<evidence type="ECO:0000256" key="1">
    <source>
        <dbReference type="ARBA" id="ARBA00023125"/>
    </source>
</evidence>
<name>A0ABN8ELW4_9GAMM</name>
<gene>
    <name evidence="4" type="primary">betI_5</name>
    <name evidence="4" type="ORF">SIN8267_03233</name>
</gene>
<sequence length="232" mass="25985">MPRTKAKPTKVKDSQKKSVDGVSWQAQKSAMTRDRILDAALHSFINLGYTNVTTAKVASEAGVSRGAMLHHFPAKTALIQAAIEYLHSKLLADYTEKVDRIPADLTGTARRRAGVDAYWEHLSGDLFTAYHELSVASRTDPELLDIIQESVAKFESHVAETNSSLFAEWEGHGERYTLAMDLTKFLMEGMVMGQIANDRKARINRLLDYLMDRLEEIFDEDDDSAISRHVNG</sequence>
<dbReference type="PANTHER" id="PTHR30055">
    <property type="entry name" value="HTH-TYPE TRANSCRIPTIONAL REGULATOR RUTR"/>
    <property type="match status" value="1"/>
</dbReference>